<dbReference type="RefSeq" id="XP_030830607.1">
    <property type="nucleotide sequence ID" value="XM_030974747.1"/>
</dbReference>
<dbReference type="PROSITE" id="PS00137">
    <property type="entry name" value="SUBTILASE_HIS"/>
    <property type="match status" value="1"/>
</dbReference>
<feature type="active site" description="Charge relay system" evidence="6 8">
    <location>
        <position position="132"/>
    </location>
</feature>
<feature type="domain" description="CUB" evidence="11">
    <location>
        <begin position="386"/>
        <end position="499"/>
    </location>
</feature>
<dbReference type="CDD" id="cd00041">
    <property type="entry name" value="CUB"/>
    <property type="match status" value="2"/>
</dbReference>
<dbReference type="InterPro" id="IPR015500">
    <property type="entry name" value="Peptidase_S8_subtilisin-rel"/>
</dbReference>
<dbReference type="SUPFAM" id="SSF49854">
    <property type="entry name" value="Spermadhesin, CUB domain"/>
    <property type="match status" value="2"/>
</dbReference>
<dbReference type="OrthoDB" id="206201at2759"/>
<dbReference type="FunFam" id="3.40.50.200:FF:000014">
    <property type="entry name" value="Proteinase K"/>
    <property type="match status" value="1"/>
</dbReference>
<dbReference type="InterPro" id="IPR010259">
    <property type="entry name" value="S8pro/Inhibitor_I9"/>
</dbReference>
<dbReference type="Proteomes" id="UP000007110">
    <property type="component" value="Unassembled WGS sequence"/>
</dbReference>
<dbReference type="InterPro" id="IPR050131">
    <property type="entry name" value="Peptidase_S8_subtilisin-like"/>
</dbReference>
<dbReference type="InterPro" id="IPR035914">
    <property type="entry name" value="Sperma_CUB_dom_sf"/>
</dbReference>
<evidence type="ECO:0000256" key="7">
    <source>
        <dbReference type="PROSITE-ProRule" id="PRU00059"/>
    </source>
</evidence>
<evidence type="ECO:0000259" key="11">
    <source>
        <dbReference type="PROSITE" id="PS01180"/>
    </source>
</evidence>
<dbReference type="Pfam" id="PF00082">
    <property type="entry name" value="Peptidase_S8"/>
    <property type="match status" value="1"/>
</dbReference>
<protein>
    <recommendedName>
        <fullName evidence="11">CUB domain-containing protein</fullName>
    </recommendedName>
</protein>
<feature type="signal peptide" evidence="10">
    <location>
        <begin position="1"/>
        <end position="15"/>
    </location>
</feature>
<comment type="similarity">
    <text evidence="1 8 9">Belongs to the peptidase S8 family.</text>
</comment>
<keyword evidence="3 8" id="KW-0378">Hydrolase</keyword>
<dbReference type="Pfam" id="PF05922">
    <property type="entry name" value="Inhibitor_I9"/>
    <property type="match status" value="1"/>
</dbReference>
<name>A0A7M7N3C0_STRPU</name>
<dbReference type="GO" id="GO:0005615">
    <property type="term" value="C:extracellular space"/>
    <property type="evidence" value="ECO:0000318"/>
    <property type="project" value="GO_Central"/>
</dbReference>
<feature type="chain" id="PRO_5029620449" description="CUB domain-containing protein" evidence="10">
    <location>
        <begin position="16"/>
        <end position="628"/>
    </location>
</feature>
<comment type="caution">
    <text evidence="7">Lacks conserved residue(s) required for the propagation of feature annotation.</text>
</comment>
<dbReference type="FunFam" id="2.60.120.290:FF:000013">
    <property type="entry name" value="Membrane frizzled-related protein"/>
    <property type="match status" value="2"/>
</dbReference>
<dbReference type="PROSITE" id="PS00136">
    <property type="entry name" value="SUBTILASE_ASP"/>
    <property type="match status" value="1"/>
</dbReference>
<dbReference type="KEGG" id="spu:753819"/>
<dbReference type="SMART" id="SM00042">
    <property type="entry name" value="CUB"/>
    <property type="match status" value="2"/>
</dbReference>
<dbReference type="SUPFAM" id="SSF52743">
    <property type="entry name" value="Subtilisin-like"/>
    <property type="match status" value="1"/>
</dbReference>
<dbReference type="PANTHER" id="PTHR43806:SF11">
    <property type="entry name" value="CEREVISIN-RELATED"/>
    <property type="match status" value="1"/>
</dbReference>
<proteinExistence type="inferred from homology"/>
<reference evidence="13" key="1">
    <citation type="submission" date="2015-02" db="EMBL/GenBank/DDBJ databases">
        <title>Genome sequencing for Strongylocentrotus purpuratus.</title>
        <authorList>
            <person name="Murali S."/>
            <person name="Liu Y."/>
            <person name="Vee V."/>
            <person name="English A."/>
            <person name="Wang M."/>
            <person name="Skinner E."/>
            <person name="Han Y."/>
            <person name="Muzny D.M."/>
            <person name="Worley K.C."/>
            <person name="Gibbs R.A."/>
        </authorList>
    </citation>
    <scope>NUCLEOTIDE SEQUENCE</scope>
</reference>
<dbReference type="InterPro" id="IPR022398">
    <property type="entry name" value="Peptidase_S8_His-AS"/>
</dbReference>
<dbReference type="GO" id="GO:0004252">
    <property type="term" value="F:serine-type endopeptidase activity"/>
    <property type="evidence" value="ECO:0000318"/>
    <property type="project" value="GO_Central"/>
</dbReference>
<dbReference type="Pfam" id="PF00431">
    <property type="entry name" value="CUB"/>
    <property type="match status" value="2"/>
</dbReference>
<dbReference type="InterPro" id="IPR023827">
    <property type="entry name" value="Peptidase_S8_Asp-AS"/>
</dbReference>
<evidence type="ECO:0000256" key="2">
    <source>
        <dbReference type="ARBA" id="ARBA00022670"/>
    </source>
</evidence>
<dbReference type="PROSITE" id="PS01180">
    <property type="entry name" value="CUB"/>
    <property type="match status" value="2"/>
</dbReference>
<dbReference type="EnsemblMetazoa" id="XM_030974747">
    <property type="protein sequence ID" value="XP_030830607"/>
    <property type="gene ID" value="LOC753819"/>
</dbReference>
<keyword evidence="10" id="KW-0732">Signal</keyword>
<keyword evidence="2 8" id="KW-0645">Protease</keyword>
<dbReference type="GeneID" id="753819"/>
<feature type="active site" description="Charge relay system" evidence="6 8">
    <location>
        <position position="315"/>
    </location>
</feature>
<accession>A0A7M7N3C0</accession>
<dbReference type="PROSITE" id="PS51892">
    <property type="entry name" value="SUBTILASE"/>
    <property type="match status" value="1"/>
</dbReference>
<keyword evidence="4 8" id="KW-0720">Serine protease</keyword>
<evidence type="ECO:0000256" key="10">
    <source>
        <dbReference type="SAM" id="SignalP"/>
    </source>
</evidence>
<evidence type="ECO:0000256" key="9">
    <source>
        <dbReference type="RuleBase" id="RU003355"/>
    </source>
</evidence>
<keyword evidence="5" id="KW-1015">Disulfide bond</keyword>
<reference evidence="12" key="2">
    <citation type="submission" date="2021-01" db="UniProtKB">
        <authorList>
            <consortium name="EnsemblMetazoa"/>
        </authorList>
    </citation>
    <scope>IDENTIFICATION</scope>
</reference>
<evidence type="ECO:0000256" key="3">
    <source>
        <dbReference type="ARBA" id="ARBA00022801"/>
    </source>
</evidence>
<sequence length="628" mass="65892">MKVLLVVLLATAVASQLIAPLITVDEPIPGRYIVKLKEGRKLDDVAFKLDGAKILRTYKNVFSGFAADLSDRLVERLRKSDAVEYIQEDGIAYASAVSSWGLDRIDQINLPLDDTYNQVLGDGEGVSVYVLDTGINLNHQDWVGRSSYGIDTHGGTGEDCNGHGSHCAGTIGGTQYGVAKAAKLIGVRVLSCAGSGAFSQIIDGCDWVAGNATLPAVASMSLGGGANQATDDAIQRMIDAGITVVVAAGNSNTDACNTSPARSEPAITVAASDITDTRASFSNYGTCCDIFAPGVDITSAWYGEPDATNTISGTSMACPHVAGAAAVILANDPGLTPSEVKEALQLKSIGDAVQDPQYGSPNLLLYIGEGSGGGFIPTPPPPPPGCGGLFDSPSGTFTSPYYPGSYDNSMNCEYLISTTDEQQVVYVTFEFFDLESQSTCNYDSLTVYDGTSTSDPVLATLCGNTIPDSLTSSGMSMFLVFKTDSSVTRNGFSASYQAVESGGGGFISTPPPPGCGGLFDSPSGTFTSPYYPGSYDNSMNCEYLISTTDEQQVVSVTFEFFDLEYHTTCYWDSLTVYDGTSTSDPVLAVLCGNTIPDSLTSSGRSMFLVFKTDSSVTKNGFSASYQAV</sequence>
<dbReference type="PANTHER" id="PTHR43806">
    <property type="entry name" value="PEPTIDASE S8"/>
    <property type="match status" value="1"/>
</dbReference>
<dbReference type="InterPro" id="IPR000859">
    <property type="entry name" value="CUB_dom"/>
</dbReference>
<evidence type="ECO:0000313" key="13">
    <source>
        <dbReference type="Proteomes" id="UP000007110"/>
    </source>
</evidence>
<evidence type="ECO:0000313" key="12">
    <source>
        <dbReference type="EnsemblMetazoa" id="XP_030830607"/>
    </source>
</evidence>
<dbReference type="InterPro" id="IPR034193">
    <property type="entry name" value="PCSK9_ProteinaseK-like"/>
</dbReference>
<evidence type="ECO:0000256" key="8">
    <source>
        <dbReference type="PROSITE-ProRule" id="PRU01240"/>
    </source>
</evidence>
<dbReference type="InterPro" id="IPR037045">
    <property type="entry name" value="S8pro/Inhibitor_I9_sf"/>
</dbReference>
<dbReference type="InterPro" id="IPR023828">
    <property type="entry name" value="Peptidase_S8_Ser-AS"/>
</dbReference>
<evidence type="ECO:0000256" key="6">
    <source>
        <dbReference type="PIRSR" id="PIRSR615500-1"/>
    </source>
</evidence>
<dbReference type="SUPFAM" id="SSF54897">
    <property type="entry name" value="Protease propeptides/inhibitors"/>
    <property type="match status" value="1"/>
</dbReference>
<dbReference type="AlphaFoldDB" id="A0A7M7N3C0"/>
<organism evidence="12 13">
    <name type="scientific">Strongylocentrotus purpuratus</name>
    <name type="common">Purple sea urchin</name>
    <dbReference type="NCBI Taxonomy" id="7668"/>
    <lineage>
        <taxon>Eukaryota</taxon>
        <taxon>Metazoa</taxon>
        <taxon>Echinodermata</taxon>
        <taxon>Eleutherozoa</taxon>
        <taxon>Echinozoa</taxon>
        <taxon>Echinoidea</taxon>
        <taxon>Euechinoidea</taxon>
        <taxon>Echinacea</taxon>
        <taxon>Camarodonta</taxon>
        <taxon>Echinidea</taxon>
        <taxon>Strongylocentrotidae</taxon>
        <taxon>Strongylocentrotus</taxon>
    </lineage>
</organism>
<feature type="domain" description="CUB" evidence="11">
    <location>
        <begin position="515"/>
        <end position="628"/>
    </location>
</feature>
<dbReference type="Gene3D" id="2.60.120.290">
    <property type="entry name" value="Spermadhesin, CUB domain"/>
    <property type="match status" value="2"/>
</dbReference>
<dbReference type="InParanoid" id="A0A7M7N3C0"/>
<dbReference type="GO" id="GO:0006508">
    <property type="term" value="P:proteolysis"/>
    <property type="evidence" value="ECO:0007669"/>
    <property type="project" value="UniProtKB-KW"/>
</dbReference>
<dbReference type="InterPro" id="IPR000209">
    <property type="entry name" value="Peptidase_S8/S53_dom"/>
</dbReference>
<keyword evidence="13" id="KW-1185">Reference proteome</keyword>
<dbReference type="CDD" id="cd04077">
    <property type="entry name" value="Peptidases_S8_PCSK9_ProteinaseK_like"/>
    <property type="match status" value="1"/>
</dbReference>
<dbReference type="PROSITE" id="PS00138">
    <property type="entry name" value="SUBTILASE_SER"/>
    <property type="match status" value="1"/>
</dbReference>
<evidence type="ECO:0000256" key="1">
    <source>
        <dbReference type="ARBA" id="ARBA00011073"/>
    </source>
</evidence>
<dbReference type="Gene3D" id="3.30.70.80">
    <property type="entry name" value="Peptidase S8 propeptide/proteinase inhibitor I9"/>
    <property type="match status" value="1"/>
</dbReference>
<evidence type="ECO:0000256" key="4">
    <source>
        <dbReference type="ARBA" id="ARBA00022825"/>
    </source>
</evidence>
<dbReference type="PRINTS" id="PR00723">
    <property type="entry name" value="SUBTILISIN"/>
</dbReference>
<feature type="active site" description="Charge relay system" evidence="6 8">
    <location>
        <position position="163"/>
    </location>
</feature>
<dbReference type="InterPro" id="IPR036852">
    <property type="entry name" value="Peptidase_S8/S53_dom_sf"/>
</dbReference>
<dbReference type="Gene3D" id="3.40.50.200">
    <property type="entry name" value="Peptidase S8/S53 domain"/>
    <property type="match status" value="1"/>
</dbReference>
<evidence type="ECO:0000256" key="5">
    <source>
        <dbReference type="ARBA" id="ARBA00023157"/>
    </source>
</evidence>